<dbReference type="AlphaFoldDB" id="A0A6A3Q6N1"/>
<dbReference type="GO" id="GO:0046872">
    <property type="term" value="F:metal ion binding"/>
    <property type="evidence" value="ECO:0007669"/>
    <property type="project" value="UniProtKB-KW"/>
</dbReference>
<keyword evidence="2" id="KW-0479">Metal-binding</keyword>
<comment type="cofactor">
    <cofactor evidence="1">
        <name>a divalent metal cation</name>
        <dbReference type="ChEBI" id="CHEBI:60240"/>
    </cofactor>
</comment>
<protein>
    <recommendedName>
        <fullName evidence="3">DDE Tnp4 domain-containing protein</fullName>
    </recommendedName>
</protein>
<reference evidence="6 7" key="1">
    <citation type="submission" date="2018-08" db="EMBL/GenBank/DDBJ databases">
        <title>Genomic investigation of the strawberry pathogen Phytophthora fragariae indicates pathogenicity is determined by transcriptional variation in three key races.</title>
        <authorList>
            <person name="Adams T.M."/>
            <person name="Armitage A.D."/>
            <person name="Sobczyk M.K."/>
            <person name="Bates H.J."/>
            <person name="Dunwell J.M."/>
            <person name="Nellist C.F."/>
            <person name="Harrison R.J."/>
        </authorList>
    </citation>
    <scope>NUCLEOTIDE SEQUENCE [LARGE SCALE GENOMIC DNA]</scope>
    <source>
        <strain evidence="5 6">NOV-27</strain>
        <strain evidence="4 7">NOV-71</strain>
    </source>
</reference>
<dbReference type="Proteomes" id="UP000433483">
    <property type="component" value="Unassembled WGS sequence"/>
</dbReference>
<evidence type="ECO:0000256" key="2">
    <source>
        <dbReference type="ARBA" id="ARBA00022723"/>
    </source>
</evidence>
<evidence type="ECO:0000256" key="1">
    <source>
        <dbReference type="ARBA" id="ARBA00001968"/>
    </source>
</evidence>
<evidence type="ECO:0000313" key="4">
    <source>
        <dbReference type="EMBL" id="KAE9069797.1"/>
    </source>
</evidence>
<keyword evidence="6" id="KW-1185">Reference proteome</keyword>
<accession>A0A6A3Q6N1</accession>
<proteinExistence type="predicted"/>
<evidence type="ECO:0000313" key="7">
    <source>
        <dbReference type="Proteomes" id="UP000441208"/>
    </source>
</evidence>
<gene>
    <name evidence="5" type="ORF">PF005_g27146</name>
    <name evidence="4" type="ORF">PF007_g27175</name>
</gene>
<evidence type="ECO:0000259" key="3">
    <source>
        <dbReference type="Pfam" id="PF13359"/>
    </source>
</evidence>
<evidence type="ECO:0000313" key="6">
    <source>
        <dbReference type="Proteomes" id="UP000433483"/>
    </source>
</evidence>
<dbReference type="EMBL" id="QXFZ01003323">
    <property type="protein sequence ID" value="KAE9069797.1"/>
    <property type="molecule type" value="Genomic_DNA"/>
</dbReference>
<name>A0A6A3Q6N1_9STRA</name>
<evidence type="ECO:0000313" key="5">
    <source>
        <dbReference type="EMBL" id="KAE9171419.1"/>
    </source>
</evidence>
<dbReference type="InterPro" id="IPR027806">
    <property type="entry name" value="HARBI1_dom"/>
</dbReference>
<sequence>MPTGNEVAAVEDGVFALAGFSGVVEAIDRTLIRIPRPSDFEGWYGRKGFPAVNAQAVVDHRGVFRSLSVRAGSTNDQSLWHGSDVKKKGNSYLAMLDTRHSRARIAVECAFGRMKNRFRILLGKIEQKTKDYIVKIYTS</sequence>
<organism evidence="4 7">
    <name type="scientific">Phytophthora fragariae</name>
    <dbReference type="NCBI Taxonomy" id="53985"/>
    <lineage>
        <taxon>Eukaryota</taxon>
        <taxon>Sar</taxon>
        <taxon>Stramenopiles</taxon>
        <taxon>Oomycota</taxon>
        <taxon>Peronosporomycetes</taxon>
        <taxon>Peronosporales</taxon>
        <taxon>Peronosporaceae</taxon>
        <taxon>Phytophthora</taxon>
    </lineage>
</organism>
<dbReference type="Pfam" id="PF13359">
    <property type="entry name" value="DDE_Tnp_4"/>
    <property type="match status" value="2"/>
</dbReference>
<dbReference type="EMBL" id="QXGB01003325">
    <property type="protein sequence ID" value="KAE9171419.1"/>
    <property type="molecule type" value="Genomic_DNA"/>
</dbReference>
<dbReference type="Proteomes" id="UP000441208">
    <property type="component" value="Unassembled WGS sequence"/>
</dbReference>
<comment type="caution">
    <text evidence="4">The sequence shown here is derived from an EMBL/GenBank/DDBJ whole genome shotgun (WGS) entry which is preliminary data.</text>
</comment>
<feature type="domain" description="DDE Tnp4" evidence="3">
    <location>
        <begin position="97"/>
        <end position="136"/>
    </location>
</feature>
<feature type="domain" description="DDE Tnp4" evidence="3">
    <location>
        <begin position="27"/>
        <end position="88"/>
    </location>
</feature>
<dbReference type="OrthoDB" id="104598at2759"/>